<dbReference type="NCBIfam" id="NF002231">
    <property type="entry name" value="PRK01130.1"/>
    <property type="match status" value="1"/>
</dbReference>
<gene>
    <name evidence="7" type="primary">nanE</name>
    <name evidence="8" type="ORF">ACFQU8_04370</name>
</gene>
<reference evidence="9" key="1">
    <citation type="journal article" date="2019" name="Int. J. Syst. Evol. Microbiol.">
        <title>The Global Catalogue of Microorganisms (GCM) 10K type strain sequencing project: providing services to taxonomists for standard genome sequencing and annotation.</title>
        <authorList>
            <consortium name="The Broad Institute Genomics Platform"/>
            <consortium name="The Broad Institute Genome Sequencing Center for Infectious Disease"/>
            <person name="Wu L."/>
            <person name="Ma J."/>
        </authorList>
    </citation>
    <scope>NUCLEOTIDE SEQUENCE [LARGE SCALE GENOMIC DNA]</scope>
    <source>
        <strain evidence="9">JCM 30234</strain>
    </source>
</reference>
<evidence type="ECO:0000256" key="5">
    <source>
        <dbReference type="ARBA" id="ARBA00023235"/>
    </source>
</evidence>
<dbReference type="Proteomes" id="UP001596620">
    <property type="component" value="Unassembled WGS sequence"/>
</dbReference>
<dbReference type="PANTHER" id="PTHR36204">
    <property type="entry name" value="N-ACETYLMANNOSAMINE-6-PHOSPHATE 2-EPIMERASE-RELATED"/>
    <property type="match status" value="1"/>
</dbReference>
<evidence type="ECO:0000313" key="9">
    <source>
        <dbReference type="Proteomes" id="UP001596620"/>
    </source>
</evidence>
<accession>A0ABW2URN8</accession>
<keyword evidence="6 7" id="KW-0119">Carbohydrate metabolism</keyword>
<evidence type="ECO:0000256" key="7">
    <source>
        <dbReference type="HAMAP-Rule" id="MF_01235"/>
    </source>
</evidence>
<sequence length="220" mass="23511">MSKQLIVSCQALEDEPLHSSFIMSKMALAASQGGAGGIRANSTADIQAIKTEVNLPIIGIIKQEYADSEVVITPTVEEVKALYDEGVDIIAFDATDRVRPGGETFETFIKEVKRRFPGQKLMADTSTVQEAIHAEACGVDIVASTLVGYTTDSKGGDPLRTLNGIIQSVDIPVIAEGNLDTPEKAKQALDSGAEAVVVGSAITRPQRITEKFSQKLKHLN</sequence>
<comment type="function">
    <text evidence="2 7">Converts N-acetylmannosamine-6-phosphate (ManNAc-6-P) to N-acetylglucosamine-6-phosphate (GlcNAc-6-P).</text>
</comment>
<dbReference type="EC" id="5.1.3.9" evidence="7"/>
<comment type="pathway">
    <text evidence="3 7">Amino-sugar metabolism; N-acetylneuraminate degradation; D-fructose 6-phosphate from N-acetylneuraminate: step 3/5.</text>
</comment>
<proteinExistence type="inferred from homology"/>
<organism evidence="8 9">
    <name type="scientific">Lentibacillus kimchii</name>
    <dbReference type="NCBI Taxonomy" id="1542911"/>
    <lineage>
        <taxon>Bacteria</taxon>
        <taxon>Bacillati</taxon>
        <taxon>Bacillota</taxon>
        <taxon>Bacilli</taxon>
        <taxon>Bacillales</taxon>
        <taxon>Bacillaceae</taxon>
        <taxon>Lentibacillus</taxon>
    </lineage>
</organism>
<protein>
    <recommendedName>
        <fullName evidence="7">Putative N-acetylmannosamine-6-phosphate 2-epimerase</fullName>
        <ecNumber evidence="7">5.1.3.9</ecNumber>
    </recommendedName>
    <alternativeName>
        <fullName evidence="7">ManNAc-6-P epimerase</fullName>
    </alternativeName>
</protein>
<dbReference type="CDD" id="cd04729">
    <property type="entry name" value="NanE"/>
    <property type="match status" value="1"/>
</dbReference>
<dbReference type="PANTHER" id="PTHR36204:SF1">
    <property type="entry name" value="N-ACETYLMANNOSAMINE-6-PHOSPHATE 2-EPIMERASE-RELATED"/>
    <property type="match status" value="1"/>
</dbReference>
<dbReference type="RefSeq" id="WP_382357965.1">
    <property type="nucleotide sequence ID" value="NZ_JBHTGR010000006.1"/>
</dbReference>
<name>A0ABW2URN8_9BACI</name>
<dbReference type="InterPro" id="IPR011060">
    <property type="entry name" value="RibuloseP-bd_barrel"/>
</dbReference>
<comment type="similarity">
    <text evidence="4 7">Belongs to the NanE family.</text>
</comment>
<dbReference type="GO" id="GO:0047465">
    <property type="term" value="F:N-acylglucosamine-6-phosphate 2-epimerase activity"/>
    <property type="evidence" value="ECO:0007669"/>
    <property type="project" value="UniProtKB-EC"/>
</dbReference>
<dbReference type="SUPFAM" id="SSF51366">
    <property type="entry name" value="Ribulose-phoshate binding barrel"/>
    <property type="match status" value="1"/>
</dbReference>
<dbReference type="InterPro" id="IPR007260">
    <property type="entry name" value="NanE"/>
</dbReference>
<keyword evidence="9" id="KW-1185">Reference proteome</keyword>
<evidence type="ECO:0000313" key="8">
    <source>
        <dbReference type="EMBL" id="MFC7746476.1"/>
    </source>
</evidence>
<evidence type="ECO:0000256" key="1">
    <source>
        <dbReference type="ARBA" id="ARBA00000056"/>
    </source>
</evidence>
<evidence type="ECO:0000256" key="6">
    <source>
        <dbReference type="ARBA" id="ARBA00023277"/>
    </source>
</evidence>
<dbReference type="EMBL" id="JBHTGR010000006">
    <property type="protein sequence ID" value="MFC7746476.1"/>
    <property type="molecule type" value="Genomic_DNA"/>
</dbReference>
<dbReference type="Pfam" id="PF04131">
    <property type="entry name" value="NanE"/>
    <property type="match status" value="1"/>
</dbReference>
<dbReference type="InterPro" id="IPR013785">
    <property type="entry name" value="Aldolase_TIM"/>
</dbReference>
<evidence type="ECO:0000256" key="3">
    <source>
        <dbReference type="ARBA" id="ARBA00005081"/>
    </source>
</evidence>
<dbReference type="Gene3D" id="3.20.20.70">
    <property type="entry name" value="Aldolase class I"/>
    <property type="match status" value="1"/>
</dbReference>
<keyword evidence="5 7" id="KW-0413">Isomerase</keyword>
<dbReference type="HAMAP" id="MF_01235">
    <property type="entry name" value="ManNAc6P_epimer"/>
    <property type="match status" value="1"/>
</dbReference>
<evidence type="ECO:0000256" key="4">
    <source>
        <dbReference type="ARBA" id="ARBA00007439"/>
    </source>
</evidence>
<comment type="catalytic activity">
    <reaction evidence="1 7">
        <text>an N-acyl-D-glucosamine 6-phosphate = an N-acyl-D-mannosamine 6-phosphate</text>
        <dbReference type="Rhea" id="RHEA:23932"/>
        <dbReference type="ChEBI" id="CHEBI:57599"/>
        <dbReference type="ChEBI" id="CHEBI:57666"/>
        <dbReference type="EC" id="5.1.3.9"/>
    </reaction>
</comment>
<comment type="caution">
    <text evidence="8">The sequence shown here is derived from an EMBL/GenBank/DDBJ whole genome shotgun (WGS) entry which is preliminary data.</text>
</comment>
<evidence type="ECO:0000256" key="2">
    <source>
        <dbReference type="ARBA" id="ARBA00002147"/>
    </source>
</evidence>